<evidence type="ECO:0000256" key="13">
    <source>
        <dbReference type="PROSITE-ProRule" id="PRU01023"/>
    </source>
</evidence>
<dbReference type="OrthoDB" id="9810297at2"/>
<evidence type="ECO:0000256" key="12">
    <source>
        <dbReference type="ARBA" id="ARBA00047283"/>
    </source>
</evidence>
<evidence type="ECO:0000256" key="10">
    <source>
        <dbReference type="ARBA" id="ARBA00030399"/>
    </source>
</evidence>
<evidence type="ECO:0000256" key="4">
    <source>
        <dbReference type="ARBA" id="ARBA00022490"/>
    </source>
</evidence>
<dbReference type="CDD" id="cd02440">
    <property type="entry name" value="AdoMet_MTases"/>
    <property type="match status" value="1"/>
</dbReference>
<dbReference type="STRING" id="37658.SAMN05661086_02790"/>
<feature type="domain" description="SAM-dependent MTase RsmB/NOP-type" evidence="14">
    <location>
        <begin position="179"/>
        <end position="454"/>
    </location>
</feature>
<evidence type="ECO:0000256" key="6">
    <source>
        <dbReference type="ARBA" id="ARBA00022603"/>
    </source>
</evidence>
<dbReference type="PANTHER" id="PTHR22807:SF53">
    <property type="entry name" value="RIBOSOMAL RNA SMALL SUBUNIT METHYLTRANSFERASE B-RELATED"/>
    <property type="match status" value="1"/>
</dbReference>
<accession>A0A1I6KWK4</accession>
<feature type="binding site" evidence="13">
    <location>
        <position position="320"/>
    </location>
    <ligand>
        <name>S-adenosyl-L-methionine</name>
        <dbReference type="ChEBI" id="CHEBI:59789"/>
    </ligand>
</feature>
<keyword evidence="8 13" id="KW-0949">S-adenosyl-L-methionine</keyword>
<sequence length="454" mass="51737">MTTKETKAINVRELALEIVTEVLENQKALSEVIHGVLDKYQYLPKQERAFLTRLSEGTIETAIELDYIIEQFSTVKIKKMKTPIRNILRMGVYQLKYMNQVPASAACNESVKLAAKKGFHNLKGFVNGILRNVSGNIEKISYPSRTQNIVKALSVSYSMPEWILEMWNRQMEREQIEKVLKAFLEERKTVVRCNTEKITANDFKNLLLEHEIIVEDGAYCPTAFRISNYDTIRRIPGFQEGYFIVQDESSMLSVLCAGIEKENHVMDVCAAPGGKTLFAAELLKGTGKILSYDISQYKVDFIEENKKRLGINNVETGVQDASVYRKEYEQSQDIVIADLPCSGLGIIGNKPDIKYHCTLEGIHQLVDIQRKILSVVSQYVKKGGVLIYSTCTLNKMENIENTVWFQEQFDFELESLDPYLPDALKSDTTKKGYLTLLPGINKSDGFFIARFRKR</sequence>
<evidence type="ECO:0000313" key="16">
    <source>
        <dbReference type="Proteomes" id="UP000199659"/>
    </source>
</evidence>
<organism evidence="15 16">
    <name type="scientific">Anaeromicropila populeti</name>
    <dbReference type="NCBI Taxonomy" id="37658"/>
    <lineage>
        <taxon>Bacteria</taxon>
        <taxon>Bacillati</taxon>
        <taxon>Bacillota</taxon>
        <taxon>Clostridia</taxon>
        <taxon>Lachnospirales</taxon>
        <taxon>Lachnospiraceae</taxon>
        <taxon>Anaeromicropila</taxon>
    </lineage>
</organism>
<dbReference type="InterPro" id="IPR035926">
    <property type="entry name" value="NusB-like_sf"/>
</dbReference>
<dbReference type="SUPFAM" id="SSF53335">
    <property type="entry name" value="S-adenosyl-L-methionine-dependent methyltransferases"/>
    <property type="match status" value="1"/>
</dbReference>
<keyword evidence="5" id="KW-0698">rRNA processing</keyword>
<dbReference type="SUPFAM" id="SSF48013">
    <property type="entry name" value="NusB-like"/>
    <property type="match status" value="1"/>
</dbReference>
<protein>
    <recommendedName>
        <fullName evidence="3">16S rRNA (cytosine(967)-C(5))-methyltransferase</fullName>
        <ecNumber evidence="3">2.1.1.176</ecNumber>
    </recommendedName>
    <alternativeName>
        <fullName evidence="10">16S rRNA m5C967 methyltransferase</fullName>
    </alternativeName>
    <alternativeName>
        <fullName evidence="11">rRNA (cytosine-C(5)-)-methyltransferase RsmB</fullName>
    </alternativeName>
</protein>
<dbReference type="InterPro" id="IPR049560">
    <property type="entry name" value="MeTrfase_RsmB-F_NOP2_cat"/>
</dbReference>
<comment type="similarity">
    <text evidence="13">Belongs to the class I-like SAM-binding methyltransferase superfamily. RsmB/NOP family.</text>
</comment>
<gene>
    <name evidence="15" type="ORF">SAMN05661086_02790</name>
</gene>
<dbReference type="PRINTS" id="PR02008">
    <property type="entry name" value="RCMTFAMILY"/>
</dbReference>
<dbReference type="NCBIfam" id="NF011494">
    <property type="entry name" value="PRK14902.1"/>
    <property type="match status" value="1"/>
</dbReference>
<dbReference type="PROSITE" id="PS51686">
    <property type="entry name" value="SAM_MT_RSMB_NOP"/>
    <property type="match status" value="1"/>
</dbReference>
<dbReference type="Gene3D" id="1.10.940.10">
    <property type="entry name" value="NusB-like"/>
    <property type="match status" value="1"/>
</dbReference>
<dbReference type="PANTHER" id="PTHR22807">
    <property type="entry name" value="NOP2 YEAST -RELATED NOL1/NOP2/FMU SUN DOMAIN-CONTAINING"/>
    <property type="match status" value="1"/>
</dbReference>
<dbReference type="EMBL" id="FOYZ01000011">
    <property type="protein sequence ID" value="SFR95606.1"/>
    <property type="molecule type" value="Genomic_DNA"/>
</dbReference>
<feature type="binding site" evidence="13">
    <location>
        <begin position="269"/>
        <end position="275"/>
    </location>
    <ligand>
        <name>S-adenosyl-L-methionine</name>
        <dbReference type="ChEBI" id="CHEBI:59789"/>
    </ligand>
</feature>
<dbReference type="Gene3D" id="3.30.70.1170">
    <property type="entry name" value="Sun protein, domain 3"/>
    <property type="match status" value="1"/>
</dbReference>
<dbReference type="InterPro" id="IPR001678">
    <property type="entry name" value="MeTrfase_RsmB-F_NOP2_dom"/>
</dbReference>
<dbReference type="InterPro" id="IPR004573">
    <property type="entry name" value="rRNA_ssu_MeTfrase_B"/>
</dbReference>
<feature type="binding site" evidence="13">
    <location>
        <position position="293"/>
    </location>
    <ligand>
        <name>S-adenosyl-L-methionine</name>
        <dbReference type="ChEBI" id="CHEBI:59789"/>
    </ligand>
</feature>
<evidence type="ECO:0000256" key="11">
    <source>
        <dbReference type="ARBA" id="ARBA00031088"/>
    </source>
</evidence>
<dbReference type="InterPro" id="IPR023267">
    <property type="entry name" value="RCMT"/>
</dbReference>
<keyword evidence="9 13" id="KW-0694">RNA-binding</keyword>
<keyword evidence="16" id="KW-1185">Reference proteome</keyword>
<dbReference type="AlphaFoldDB" id="A0A1I6KWK4"/>
<feature type="active site" description="Nucleophile" evidence="13">
    <location>
        <position position="391"/>
    </location>
</feature>
<dbReference type="GO" id="GO:0005737">
    <property type="term" value="C:cytoplasm"/>
    <property type="evidence" value="ECO:0007669"/>
    <property type="project" value="UniProtKB-SubCell"/>
</dbReference>
<feature type="binding site" evidence="13">
    <location>
        <position position="338"/>
    </location>
    <ligand>
        <name>S-adenosyl-L-methionine</name>
        <dbReference type="ChEBI" id="CHEBI:59789"/>
    </ligand>
</feature>
<reference evidence="15 16" key="1">
    <citation type="submission" date="2016-10" db="EMBL/GenBank/DDBJ databases">
        <authorList>
            <person name="de Groot N.N."/>
        </authorList>
    </citation>
    <scope>NUCLEOTIDE SEQUENCE [LARGE SCALE GENOMIC DNA]</scope>
    <source>
        <strain evidence="15 16">743A</strain>
    </source>
</reference>
<evidence type="ECO:0000256" key="9">
    <source>
        <dbReference type="ARBA" id="ARBA00022884"/>
    </source>
</evidence>
<proteinExistence type="inferred from homology"/>
<evidence type="ECO:0000259" key="14">
    <source>
        <dbReference type="PROSITE" id="PS51686"/>
    </source>
</evidence>
<evidence type="ECO:0000256" key="3">
    <source>
        <dbReference type="ARBA" id="ARBA00012140"/>
    </source>
</evidence>
<evidence type="ECO:0000313" key="15">
    <source>
        <dbReference type="EMBL" id="SFR95606.1"/>
    </source>
</evidence>
<dbReference type="GO" id="GO:0003723">
    <property type="term" value="F:RNA binding"/>
    <property type="evidence" value="ECO:0007669"/>
    <property type="project" value="UniProtKB-UniRule"/>
</dbReference>
<name>A0A1I6KWK4_9FIRM</name>
<dbReference type="Pfam" id="PF01029">
    <property type="entry name" value="NusB"/>
    <property type="match status" value="1"/>
</dbReference>
<dbReference type="EC" id="2.1.1.176" evidence="3"/>
<keyword evidence="6 13" id="KW-0489">Methyltransferase</keyword>
<evidence type="ECO:0000256" key="7">
    <source>
        <dbReference type="ARBA" id="ARBA00022679"/>
    </source>
</evidence>
<comment type="catalytic activity">
    <reaction evidence="12">
        <text>cytidine(967) in 16S rRNA + S-adenosyl-L-methionine = 5-methylcytidine(967) in 16S rRNA + S-adenosyl-L-homocysteine + H(+)</text>
        <dbReference type="Rhea" id="RHEA:42748"/>
        <dbReference type="Rhea" id="RHEA-COMP:10219"/>
        <dbReference type="Rhea" id="RHEA-COMP:10220"/>
        <dbReference type="ChEBI" id="CHEBI:15378"/>
        <dbReference type="ChEBI" id="CHEBI:57856"/>
        <dbReference type="ChEBI" id="CHEBI:59789"/>
        <dbReference type="ChEBI" id="CHEBI:74483"/>
        <dbReference type="ChEBI" id="CHEBI:82748"/>
        <dbReference type="EC" id="2.1.1.176"/>
    </reaction>
</comment>
<dbReference type="GO" id="GO:0008649">
    <property type="term" value="F:rRNA methyltransferase activity"/>
    <property type="evidence" value="ECO:0007669"/>
    <property type="project" value="InterPro"/>
</dbReference>
<dbReference type="GO" id="GO:0006355">
    <property type="term" value="P:regulation of DNA-templated transcription"/>
    <property type="evidence" value="ECO:0007669"/>
    <property type="project" value="InterPro"/>
</dbReference>
<dbReference type="RefSeq" id="WP_092561826.1">
    <property type="nucleotide sequence ID" value="NZ_FOYZ01000011.1"/>
</dbReference>
<dbReference type="Pfam" id="PF22458">
    <property type="entry name" value="RsmF-B_ferredox"/>
    <property type="match status" value="1"/>
</dbReference>
<dbReference type="InterPro" id="IPR029063">
    <property type="entry name" value="SAM-dependent_MTases_sf"/>
</dbReference>
<evidence type="ECO:0000256" key="2">
    <source>
        <dbReference type="ARBA" id="ARBA00004496"/>
    </source>
</evidence>
<dbReference type="NCBIfam" id="TIGR00563">
    <property type="entry name" value="rsmB"/>
    <property type="match status" value="1"/>
</dbReference>
<dbReference type="InterPro" id="IPR006027">
    <property type="entry name" value="NusB_RsmB_TIM44"/>
</dbReference>
<evidence type="ECO:0000256" key="8">
    <source>
        <dbReference type="ARBA" id="ARBA00022691"/>
    </source>
</evidence>
<comment type="subcellular location">
    <subcellularLocation>
        <location evidence="2">Cytoplasm</location>
    </subcellularLocation>
</comment>
<evidence type="ECO:0000256" key="5">
    <source>
        <dbReference type="ARBA" id="ARBA00022552"/>
    </source>
</evidence>
<dbReference type="Proteomes" id="UP000199659">
    <property type="component" value="Unassembled WGS sequence"/>
</dbReference>
<evidence type="ECO:0000256" key="1">
    <source>
        <dbReference type="ARBA" id="ARBA00002724"/>
    </source>
</evidence>
<dbReference type="Pfam" id="PF01189">
    <property type="entry name" value="Methyltr_RsmB-F"/>
    <property type="match status" value="1"/>
</dbReference>
<comment type="function">
    <text evidence="1">Specifically methylates the cytosine at position 967 (m5C967) of 16S rRNA.</text>
</comment>
<keyword evidence="4" id="KW-0963">Cytoplasm</keyword>
<dbReference type="InterPro" id="IPR054728">
    <property type="entry name" value="RsmB-like_ferredoxin"/>
</dbReference>
<dbReference type="Gene3D" id="3.40.50.150">
    <property type="entry name" value="Vaccinia Virus protein VP39"/>
    <property type="match status" value="1"/>
</dbReference>
<keyword evidence="7 13" id="KW-0808">Transferase</keyword>